<evidence type="ECO:0000313" key="3">
    <source>
        <dbReference type="EMBL" id="RLU16518.1"/>
    </source>
</evidence>
<organism evidence="2 4">
    <name type="scientific">Ooceraea biroi</name>
    <name type="common">Clonal raider ant</name>
    <name type="synonym">Cerapachys biroi</name>
    <dbReference type="NCBI Taxonomy" id="2015173"/>
    <lineage>
        <taxon>Eukaryota</taxon>
        <taxon>Metazoa</taxon>
        <taxon>Ecdysozoa</taxon>
        <taxon>Arthropoda</taxon>
        <taxon>Hexapoda</taxon>
        <taxon>Insecta</taxon>
        <taxon>Pterygota</taxon>
        <taxon>Neoptera</taxon>
        <taxon>Endopterygota</taxon>
        <taxon>Hymenoptera</taxon>
        <taxon>Apocrita</taxon>
        <taxon>Aculeata</taxon>
        <taxon>Formicoidea</taxon>
        <taxon>Formicidae</taxon>
        <taxon>Dorylinae</taxon>
        <taxon>Ooceraea</taxon>
    </lineage>
</organism>
<dbReference type="InterPro" id="IPR005055">
    <property type="entry name" value="A10/PebIII"/>
</dbReference>
<dbReference type="Pfam" id="PF03392">
    <property type="entry name" value="OS-D"/>
    <property type="match status" value="1"/>
</dbReference>
<reference evidence="3" key="3">
    <citation type="submission" date="2018-07" db="EMBL/GenBank/DDBJ databases">
        <authorList>
            <person name="Mckenzie S.K."/>
            <person name="Kronauer D.J.C."/>
        </authorList>
    </citation>
    <scope>NUCLEOTIDE SEQUENCE</scope>
    <source>
        <strain evidence="3">Clonal line C1</strain>
    </source>
</reference>
<dbReference type="SUPFAM" id="SSF100910">
    <property type="entry name" value="Chemosensory protein Csp2"/>
    <property type="match status" value="1"/>
</dbReference>
<feature type="chain" id="PRO_5035982952" evidence="1">
    <location>
        <begin position="20"/>
        <end position="101"/>
    </location>
</feature>
<dbReference type="Gene3D" id="1.10.2080.10">
    <property type="entry name" value="Insect odorant-binding protein A10/Ejaculatory bulb-specific protein 3"/>
    <property type="match status" value="1"/>
</dbReference>
<name>A0A026WZA1_OOCBI</name>
<feature type="signal peptide" evidence="1">
    <location>
        <begin position="1"/>
        <end position="19"/>
    </location>
</feature>
<dbReference type="PANTHER" id="PTHR11257">
    <property type="entry name" value="CHEMOSENSORY PROTEIN-RELATED"/>
    <property type="match status" value="1"/>
</dbReference>
<dbReference type="Proteomes" id="UP000053097">
    <property type="component" value="Unassembled WGS sequence"/>
</dbReference>
<dbReference type="InterPro" id="IPR036682">
    <property type="entry name" value="OS_D_A10/PebIII_sf"/>
</dbReference>
<proteinExistence type="predicted"/>
<dbReference type="Proteomes" id="UP000279307">
    <property type="component" value="Chromosome 11"/>
</dbReference>
<evidence type="ECO:0000313" key="5">
    <source>
        <dbReference type="Proteomes" id="UP000279307"/>
    </source>
</evidence>
<protein>
    <submittedName>
        <fullName evidence="3">ObirCsp5</fullName>
    </submittedName>
</protein>
<sequence length="101" mass="11622">MNIHIAVIVLVSLGIDVSCQEIFSSYSSLSKNFMDKQISCLMETGSCNDMGNKMKRLLLQNDCERCSSQQKARVKKLVDAIRSQYPAQWKVIRDKYNLERE</sequence>
<gene>
    <name evidence="3" type="ORF">DMN91_010586</name>
    <name evidence="2" type="ORF">X777_13563</name>
</gene>
<dbReference type="OrthoDB" id="6355718at2759"/>
<dbReference type="EMBL" id="QOIP01000011">
    <property type="protein sequence ID" value="RLU16518.1"/>
    <property type="molecule type" value="Genomic_DNA"/>
</dbReference>
<reference evidence="2 4" key="1">
    <citation type="journal article" date="2014" name="Curr. Biol.">
        <title>The genome of the clonal raider ant Cerapachys biroi.</title>
        <authorList>
            <person name="Oxley P.R."/>
            <person name="Ji L."/>
            <person name="Fetter-Pruneda I."/>
            <person name="McKenzie S.K."/>
            <person name="Li C."/>
            <person name="Hu H."/>
            <person name="Zhang G."/>
            <person name="Kronauer D.J."/>
        </authorList>
    </citation>
    <scope>NUCLEOTIDE SEQUENCE [LARGE SCALE GENOMIC DNA]</scope>
</reference>
<dbReference type="EMBL" id="KK107078">
    <property type="protein sequence ID" value="EZA60474.1"/>
    <property type="molecule type" value="Genomic_DNA"/>
</dbReference>
<keyword evidence="4" id="KW-1185">Reference proteome</keyword>
<reference evidence="3 5" key="2">
    <citation type="journal article" date="2018" name="Genome Res.">
        <title>The genomic architecture and molecular evolution of ant odorant receptors.</title>
        <authorList>
            <person name="McKenzie S.K."/>
            <person name="Kronauer D.J.C."/>
        </authorList>
    </citation>
    <scope>NUCLEOTIDE SEQUENCE [LARGE SCALE GENOMIC DNA]</scope>
    <source>
        <strain evidence="3">Clonal line C1</strain>
    </source>
</reference>
<evidence type="ECO:0000313" key="2">
    <source>
        <dbReference type="EMBL" id="EZA60474.1"/>
    </source>
</evidence>
<dbReference type="OMA" id="MNIHIAV"/>
<evidence type="ECO:0000256" key="1">
    <source>
        <dbReference type="SAM" id="SignalP"/>
    </source>
</evidence>
<dbReference type="AlphaFoldDB" id="A0A026WZA1"/>
<accession>A0A026WZA1</accession>
<keyword evidence="1" id="KW-0732">Signal</keyword>
<evidence type="ECO:0000313" key="4">
    <source>
        <dbReference type="Proteomes" id="UP000053097"/>
    </source>
</evidence>